<protein>
    <submittedName>
        <fullName evidence="2">Uncharacterized protein</fullName>
    </submittedName>
</protein>
<gene>
    <name evidence="2" type="ORF">GE300_13960</name>
</gene>
<feature type="region of interest" description="Disordered" evidence="1">
    <location>
        <begin position="111"/>
        <end position="133"/>
    </location>
</feature>
<name>A0A6L5Z2A9_9RHOB</name>
<dbReference type="EMBL" id="WIND01000011">
    <property type="protein sequence ID" value="MSU90706.1"/>
    <property type="molecule type" value="Genomic_DNA"/>
</dbReference>
<evidence type="ECO:0000313" key="3">
    <source>
        <dbReference type="Proteomes" id="UP000474957"/>
    </source>
</evidence>
<dbReference type="AlphaFoldDB" id="A0A6L5Z2A9"/>
<evidence type="ECO:0000313" key="2">
    <source>
        <dbReference type="EMBL" id="MSU90706.1"/>
    </source>
</evidence>
<organism evidence="2 3">
    <name type="scientific">Halovulum marinum</name>
    <dbReference type="NCBI Taxonomy" id="2662447"/>
    <lineage>
        <taxon>Bacteria</taxon>
        <taxon>Pseudomonadati</taxon>
        <taxon>Pseudomonadota</taxon>
        <taxon>Alphaproteobacteria</taxon>
        <taxon>Rhodobacterales</taxon>
        <taxon>Paracoccaceae</taxon>
        <taxon>Halovulum</taxon>
    </lineage>
</organism>
<keyword evidence="3" id="KW-1185">Reference proteome</keyword>
<comment type="caution">
    <text evidence="2">The sequence shown here is derived from an EMBL/GenBank/DDBJ whole genome shotgun (WGS) entry which is preliminary data.</text>
</comment>
<feature type="compositionally biased region" description="Gly residues" evidence="1">
    <location>
        <begin position="115"/>
        <end position="133"/>
    </location>
</feature>
<evidence type="ECO:0000256" key="1">
    <source>
        <dbReference type="SAM" id="MobiDB-lite"/>
    </source>
</evidence>
<accession>A0A6L5Z2A9</accession>
<dbReference type="RefSeq" id="WP_154447189.1">
    <property type="nucleotide sequence ID" value="NZ_WIND01000011.1"/>
</dbReference>
<proteinExistence type="predicted"/>
<dbReference type="Proteomes" id="UP000474957">
    <property type="component" value="Unassembled WGS sequence"/>
</dbReference>
<reference evidence="2 3" key="1">
    <citation type="submission" date="2019-10" db="EMBL/GenBank/DDBJ databases">
        <title>Cognatihalovulum marinum gen. nov. sp. nov., a new member of the family Rhodobacteraceae isolated from deep seawater of the Northwest Indian Ocean.</title>
        <authorList>
            <person name="Ruan C."/>
            <person name="Wang J."/>
            <person name="Zheng X."/>
            <person name="Song L."/>
            <person name="Zhu Y."/>
            <person name="Huang Y."/>
            <person name="Lu Z."/>
            <person name="Du W."/>
            <person name="Huang L."/>
            <person name="Dai X."/>
        </authorList>
    </citation>
    <scope>NUCLEOTIDE SEQUENCE [LARGE SCALE GENOMIC DNA]</scope>
    <source>
        <strain evidence="2 3">2CG4</strain>
    </source>
</reference>
<sequence length="133" mass="13817">MGKLFDQIDSDDPALEAFAREYLGGKGLSAALDAAVAARRGAPAPYDEVQSAGEMHGKVTSALVAQIHGLRMQLESVSREAETTLRMLDGKMDEVARLQARQTIEDIRRMTRLPGGYGGPGDGGGGGGSGGDG</sequence>